<proteinExistence type="predicted"/>
<feature type="compositionally biased region" description="Basic and acidic residues" evidence="3">
    <location>
        <begin position="508"/>
        <end position="518"/>
    </location>
</feature>
<feature type="region of interest" description="Disordered" evidence="3">
    <location>
        <begin position="489"/>
        <end position="525"/>
    </location>
</feature>
<dbReference type="EMBL" id="JAXQNO010000024">
    <property type="protein sequence ID" value="KAK4762311.1"/>
    <property type="molecule type" value="Genomic_DNA"/>
</dbReference>
<name>A0AAN7K8Y5_TRANT</name>
<feature type="region of interest" description="Disordered" evidence="3">
    <location>
        <begin position="45"/>
        <end position="79"/>
    </location>
</feature>
<comment type="subcellular location">
    <subcellularLocation>
        <location evidence="1">Nucleus</location>
    </subcellularLocation>
</comment>
<dbReference type="CDD" id="cd21865">
    <property type="entry name" value="DEUBAD_NFRKB"/>
    <property type="match status" value="1"/>
</dbReference>
<sequence>MCNCDHRWLVSYSWLSGSLHNSFLHAMAIEKNNFKPARFDSDYSPGSVETMSGGEDEFRVRTSGAESDEGEDFDDVDSGAGSDDFDLLELGETGAEFCQVGNSTCSIPFELYDLPNLEGVLSVDVWNECLDEEERLGLTKFLPDMDQETYMRTLMELFKGCNFHFGSPLKKLFDMLRGGLCEPRAALYHEGLNSFQKRKHYHLLKKYQNGIVSSVCQIRDAWLNCSGYSIEEKLRVLNIVKSQKSLLGEKEDMPSESSGREDLSEKLWSRRSKDRKLGHIMAPNSVYSMMPDLEPSLVLQPAKYRKMNAKSALKLGDVKRHPARQLGKVAAVDTRMEPISLRRQIPVLNESEDATLEAGPQRDQIATDRFSMRKQGFMAAEKNSDFIINEEMGMDDFVGLPLSSKGDFVYGRTKHSNEPFHIKMLKPNQGNVRHSLSYTKKPKYPEIDHPFDGEVHINSVNGLKGVNKGGIHDPDESSWHDWSEREALHMDPQIQYEDRNPKRKKSKVQREPMLDVRSHRTSSPQMSDRLLIPAVKGRHSHAKIRGNPVKNGVLDMIPNGDDTESNSSDSFGDDESNPLMRSKVAYPTGFMDGSRYSSVKFNEDVKKGKSVKKESAHDSDRIWQSYEKKDDVVEHECPPEEDREVFPLKRKKKIKMSKNHRDFSFETSTRVKGGNLLCGTAAEDGSEAHNMYKDRIGVGPSGGLPVSPMFDPIDEEQAAEVNCHDCVVADEDGLLENIPTSVVKKSSKRQKKAKNTEHVTLSGCNLTKKKRKAKSVDVADYDDGFNRLPVEPHLQIEESGQVEVQMGKKAGASGIVSENEPSEMPVIDTAITDTELQNGPPKKTFTLITPTVHTDFSFSIIHLLSTVRVAMVSQLPEDSLGMGLMAEDADRIQESGMDDDSSSQKNVDMVGNSEPEQEGSAMSLTIQEIVNRVRSNPGDPCILETQEPLQDLVKGALKIFSSKSAPLGAKGWKALVVYERSKKGWRWIGPTHDNSSDTETIEEVTSPDAWGLPHKMLVKLVDSFANWLKSGQEILQLIGSLPPPPLVLLQWNVDEKERFRDLRAQKSLSTIYPSNEEVREYFRKEELLRYSIPDRAFSYTASDGKKSIVAPLRRCGGKPTSKARDHFMLKRDRPPHVTILCLVRDAAARLPGSIGTRADVCTLIRDSQYIVEDVTDVQINQIVSGALDRLHYERDPCVQFDGERKLWKYLHRDREEEDFEDDGTSSTKKWRRPKKDTAEPSDQGAVSVAYHGSEEQTEFDICSDQNVDAALIDDVKAVGPSLASDLGQNLGDTGVEQIDIPQDHQMVWEGFNLNPLQGNKLLCQENATNEDFDDETSGGALPVGF</sequence>
<comment type="caution">
    <text evidence="5">The sequence shown here is derived from an EMBL/GenBank/DDBJ whole genome shotgun (WGS) entry which is preliminary data.</text>
</comment>
<gene>
    <name evidence="5" type="ORF">SAY86_008079</name>
</gene>
<keyword evidence="6" id="KW-1185">Reference proteome</keyword>
<evidence type="ECO:0000313" key="6">
    <source>
        <dbReference type="Proteomes" id="UP001346149"/>
    </source>
</evidence>
<feature type="region of interest" description="Disordered" evidence="3">
    <location>
        <begin position="558"/>
        <end position="579"/>
    </location>
</feature>
<reference evidence="5 6" key="1">
    <citation type="journal article" date="2023" name="Hortic Res">
        <title>Pangenome of water caltrop reveals structural variations and asymmetric subgenome divergence after allopolyploidization.</title>
        <authorList>
            <person name="Zhang X."/>
            <person name="Chen Y."/>
            <person name="Wang L."/>
            <person name="Yuan Y."/>
            <person name="Fang M."/>
            <person name="Shi L."/>
            <person name="Lu R."/>
            <person name="Comes H.P."/>
            <person name="Ma Y."/>
            <person name="Chen Y."/>
            <person name="Huang G."/>
            <person name="Zhou Y."/>
            <person name="Zheng Z."/>
            <person name="Qiu Y."/>
        </authorList>
    </citation>
    <scope>NUCLEOTIDE SEQUENCE [LARGE SCALE GENOMIC DNA]</scope>
    <source>
        <strain evidence="5">F231</strain>
    </source>
</reference>
<keyword evidence="2" id="KW-0539">Nucleus</keyword>
<dbReference type="PANTHER" id="PTHR13052">
    <property type="entry name" value="NFRKB-RELATED"/>
    <property type="match status" value="1"/>
</dbReference>
<dbReference type="InterPro" id="IPR024867">
    <property type="entry name" value="NFRKB"/>
</dbReference>
<evidence type="ECO:0000313" key="5">
    <source>
        <dbReference type="EMBL" id="KAK4762311.1"/>
    </source>
</evidence>
<evidence type="ECO:0000256" key="3">
    <source>
        <dbReference type="SAM" id="MobiDB-lite"/>
    </source>
</evidence>
<dbReference type="PANTHER" id="PTHR13052:SF0">
    <property type="entry name" value="DNA-BINDING PROTEIN-LIKE"/>
    <property type="match status" value="1"/>
</dbReference>
<organism evidence="5 6">
    <name type="scientific">Trapa natans</name>
    <name type="common">Water chestnut</name>
    <dbReference type="NCBI Taxonomy" id="22666"/>
    <lineage>
        <taxon>Eukaryota</taxon>
        <taxon>Viridiplantae</taxon>
        <taxon>Streptophyta</taxon>
        <taxon>Embryophyta</taxon>
        <taxon>Tracheophyta</taxon>
        <taxon>Spermatophyta</taxon>
        <taxon>Magnoliopsida</taxon>
        <taxon>eudicotyledons</taxon>
        <taxon>Gunneridae</taxon>
        <taxon>Pentapetalae</taxon>
        <taxon>rosids</taxon>
        <taxon>malvids</taxon>
        <taxon>Myrtales</taxon>
        <taxon>Lythraceae</taxon>
        <taxon>Trapa</taxon>
    </lineage>
</organism>
<evidence type="ECO:0000259" key="4">
    <source>
        <dbReference type="PROSITE" id="PS51916"/>
    </source>
</evidence>
<feature type="domain" description="DEUBAD" evidence="4">
    <location>
        <begin position="108"/>
        <end position="221"/>
    </location>
</feature>
<evidence type="ECO:0000256" key="1">
    <source>
        <dbReference type="ARBA" id="ARBA00004123"/>
    </source>
</evidence>
<feature type="region of interest" description="Disordered" evidence="3">
    <location>
        <begin position="248"/>
        <end position="267"/>
    </location>
</feature>
<dbReference type="GO" id="GO:0031011">
    <property type="term" value="C:Ino80 complex"/>
    <property type="evidence" value="ECO:0007669"/>
    <property type="project" value="InterPro"/>
</dbReference>
<feature type="region of interest" description="Disordered" evidence="3">
    <location>
        <begin position="894"/>
        <end position="921"/>
    </location>
</feature>
<dbReference type="Pfam" id="PF25793">
    <property type="entry name" value="WHD_2nd_NFRKB"/>
    <property type="match status" value="1"/>
</dbReference>
<feature type="compositionally biased region" description="Acidic residues" evidence="3">
    <location>
        <begin position="66"/>
        <end position="79"/>
    </location>
</feature>
<dbReference type="InterPro" id="IPR044867">
    <property type="entry name" value="DEUBAD_dom"/>
</dbReference>
<dbReference type="InterPro" id="IPR057748">
    <property type="entry name" value="NFRKB_WH_2"/>
</dbReference>
<dbReference type="PROSITE" id="PS51916">
    <property type="entry name" value="DEUBAD"/>
    <property type="match status" value="1"/>
</dbReference>
<feature type="region of interest" description="Disordered" evidence="3">
    <location>
        <begin position="1217"/>
        <end position="1246"/>
    </location>
</feature>
<protein>
    <recommendedName>
        <fullName evidence="4">DEUBAD domain-containing protein</fullName>
    </recommendedName>
</protein>
<dbReference type="Proteomes" id="UP001346149">
    <property type="component" value="Unassembled WGS sequence"/>
</dbReference>
<evidence type="ECO:0000256" key="2">
    <source>
        <dbReference type="ARBA" id="ARBA00023242"/>
    </source>
</evidence>
<accession>A0AAN7K8Y5</accession>